<dbReference type="InterPro" id="IPR045584">
    <property type="entry name" value="Pilin-like"/>
</dbReference>
<keyword evidence="4" id="KW-1185">Reference proteome</keyword>
<keyword evidence="2" id="KW-0812">Transmembrane</keyword>
<keyword evidence="1" id="KW-0488">Methylation</keyword>
<gene>
    <name evidence="3" type="ordered locus">Psefu_3827</name>
</gene>
<protein>
    <submittedName>
        <fullName evidence="3">Type IV pilin</fullName>
    </submittedName>
</protein>
<organism evidence="3 4">
    <name type="scientific">Pseudomonas fulva (strain 12-X)</name>
    <dbReference type="NCBI Taxonomy" id="743720"/>
    <lineage>
        <taxon>Bacteria</taxon>
        <taxon>Pseudomonadati</taxon>
        <taxon>Pseudomonadota</taxon>
        <taxon>Gammaproteobacteria</taxon>
        <taxon>Pseudomonadales</taxon>
        <taxon>Pseudomonadaceae</taxon>
        <taxon>Pseudomonas</taxon>
    </lineage>
</organism>
<dbReference type="InterPro" id="IPR031982">
    <property type="entry name" value="PilE-like"/>
</dbReference>
<dbReference type="STRING" id="743720.Psefu_3827"/>
<dbReference type="InterPro" id="IPR000983">
    <property type="entry name" value="Bac_GSPG_pilin"/>
</dbReference>
<dbReference type="EMBL" id="CP002727">
    <property type="protein sequence ID" value="AEF23783.1"/>
    <property type="molecule type" value="Genomic_DNA"/>
</dbReference>
<keyword evidence="2" id="KW-0472">Membrane</keyword>
<proteinExistence type="predicted"/>
<accession>F6AGL2</accession>
<reference evidence="3 4" key="1">
    <citation type="submission" date="2011-04" db="EMBL/GenBank/DDBJ databases">
        <title>Complete sequence of Pseudomonas fulva 12-X.</title>
        <authorList>
            <consortium name="US DOE Joint Genome Institute"/>
            <person name="Lucas S."/>
            <person name="Han J."/>
            <person name="Lapidus A."/>
            <person name="Cheng J.-F."/>
            <person name="Goodwin L."/>
            <person name="Pitluck S."/>
            <person name="Peters L."/>
            <person name="Mikhailova N."/>
            <person name="Pagani I."/>
            <person name="Davenport K."/>
            <person name="Han C."/>
            <person name="Tapia R."/>
            <person name="Land M."/>
            <person name="Hauser L."/>
            <person name="Kyrpides N."/>
            <person name="Ivanova N."/>
            <person name="Pagani I."/>
            <person name="Lcollab F.I."/>
            <person name="Woyke T."/>
        </authorList>
    </citation>
    <scope>NUCLEOTIDE SEQUENCE [LARGE SCALE GENOMIC DNA]</scope>
    <source>
        <strain evidence="4">12-X</strain>
    </source>
</reference>
<dbReference type="Proteomes" id="UP000000686">
    <property type="component" value="Chromosome"/>
</dbReference>
<sequence>MVVMPGRKQDNVYVGSYFGLSRMKKERGFTLIELMIVVAVIGILAAIAYPSYQEHVRKSKRADAQAALMELSHFMERYYTANGKYTKAANTGPDLPFVKAPKDGGTENYGLALSAVDDFSYTLTATAKNSMANDSCGNLTLTDKGVKGSSKGTPAECWRR</sequence>
<name>F6AGL2_PSEF1</name>
<dbReference type="HOGENOM" id="CLU_091705_6_1_6"/>
<evidence type="ECO:0000256" key="1">
    <source>
        <dbReference type="ARBA" id="ARBA00022481"/>
    </source>
</evidence>
<evidence type="ECO:0000313" key="4">
    <source>
        <dbReference type="Proteomes" id="UP000000686"/>
    </source>
</evidence>
<dbReference type="Gene3D" id="3.30.700.10">
    <property type="entry name" value="Glycoprotein, Type 4 Pilin"/>
    <property type="match status" value="1"/>
</dbReference>
<dbReference type="GO" id="GO:0015628">
    <property type="term" value="P:protein secretion by the type II secretion system"/>
    <property type="evidence" value="ECO:0007669"/>
    <property type="project" value="InterPro"/>
</dbReference>
<keyword evidence="2" id="KW-1133">Transmembrane helix</keyword>
<dbReference type="InterPro" id="IPR012902">
    <property type="entry name" value="N_methyl_site"/>
</dbReference>
<dbReference type="SUPFAM" id="SSF54523">
    <property type="entry name" value="Pili subunits"/>
    <property type="match status" value="1"/>
</dbReference>
<dbReference type="GO" id="GO:0043683">
    <property type="term" value="P:type IV pilus assembly"/>
    <property type="evidence" value="ECO:0007669"/>
    <property type="project" value="InterPro"/>
</dbReference>
<dbReference type="PRINTS" id="PR00813">
    <property type="entry name" value="BCTERIALGSPG"/>
</dbReference>
<dbReference type="PROSITE" id="PS00409">
    <property type="entry name" value="PROKAR_NTER_METHYL"/>
    <property type="match status" value="1"/>
</dbReference>
<dbReference type="PANTHER" id="PTHR30093">
    <property type="entry name" value="GENERAL SECRETION PATHWAY PROTEIN G"/>
    <property type="match status" value="1"/>
</dbReference>
<feature type="transmembrane region" description="Helical" evidence="2">
    <location>
        <begin position="31"/>
        <end position="52"/>
    </location>
</feature>
<evidence type="ECO:0000256" key="2">
    <source>
        <dbReference type="SAM" id="Phobius"/>
    </source>
</evidence>
<dbReference type="PANTHER" id="PTHR30093:SF47">
    <property type="entry name" value="TYPE IV PILUS NON-CORE MINOR PILIN PILE"/>
    <property type="match status" value="1"/>
</dbReference>
<dbReference type="KEGG" id="pfv:Psefu_3827"/>
<dbReference type="GO" id="GO:0015627">
    <property type="term" value="C:type II protein secretion system complex"/>
    <property type="evidence" value="ECO:0007669"/>
    <property type="project" value="InterPro"/>
</dbReference>
<dbReference type="AlphaFoldDB" id="F6AGL2"/>
<evidence type="ECO:0000313" key="3">
    <source>
        <dbReference type="EMBL" id="AEF23783.1"/>
    </source>
</evidence>
<dbReference type="Pfam" id="PF07963">
    <property type="entry name" value="N_methyl"/>
    <property type="match status" value="1"/>
</dbReference>
<dbReference type="NCBIfam" id="TIGR02532">
    <property type="entry name" value="IV_pilin_GFxxxE"/>
    <property type="match status" value="1"/>
</dbReference>
<dbReference type="eggNOG" id="COG4968">
    <property type="taxonomic scope" value="Bacteria"/>
</dbReference>
<dbReference type="Pfam" id="PF16732">
    <property type="entry name" value="ComP_DUS"/>
    <property type="match status" value="1"/>
</dbReference>